<organism evidence="2 3">
    <name type="scientific">Amborella trichopoda</name>
    <dbReference type="NCBI Taxonomy" id="13333"/>
    <lineage>
        <taxon>Eukaryota</taxon>
        <taxon>Viridiplantae</taxon>
        <taxon>Streptophyta</taxon>
        <taxon>Embryophyta</taxon>
        <taxon>Tracheophyta</taxon>
        <taxon>Spermatophyta</taxon>
        <taxon>Magnoliopsida</taxon>
        <taxon>Amborellales</taxon>
        <taxon>Amborellaceae</taxon>
        <taxon>Amborella</taxon>
    </lineage>
</organism>
<gene>
    <name evidence="2" type="ORF">AMTR_s00023p00053150</name>
</gene>
<proteinExistence type="predicted"/>
<keyword evidence="1" id="KW-0732">Signal</keyword>
<evidence type="ECO:0000256" key="1">
    <source>
        <dbReference type="SAM" id="SignalP"/>
    </source>
</evidence>
<reference evidence="3" key="1">
    <citation type="journal article" date="2013" name="Science">
        <title>The Amborella genome and the evolution of flowering plants.</title>
        <authorList>
            <consortium name="Amborella Genome Project"/>
        </authorList>
    </citation>
    <scope>NUCLEOTIDE SEQUENCE [LARGE SCALE GENOMIC DNA]</scope>
</reference>
<accession>W1NJ47</accession>
<dbReference type="HOGENOM" id="CLU_2174361_0_0_1"/>
<feature type="signal peptide" evidence="1">
    <location>
        <begin position="1"/>
        <end position="18"/>
    </location>
</feature>
<keyword evidence="3" id="KW-1185">Reference proteome</keyword>
<dbReference type="EMBL" id="KI397474">
    <property type="protein sequence ID" value="ERM95548.1"/>
    <property type="molecule type" value="Genomic_DNA"/>
</dbReference>
<dbReference type="Proteomes" id="UP000017836">
    <property type="component" value="Unassembled WGS sequence"/>
</dbReference>
<evidence type="ECO:0000313" key="3">
    <source>
        <dbReference type="Proteomes" id="UP000017836"/>
    </source>
</evidence>
<dbReference type="AlphaFoldDB" id="W1NJ47"/>
<feature type="chain" id="PRO_5004806599" evidence="1">
    <location>
        <begin position="19"/>
        <end position="110"/>
    </location>
</feature>
<dbReference type="Gramene" id="ERM95548">
    <property type="protein sequence ID" value="ERM95548"/>
    <property type="gene ID" value="AMTR_s00023p00053150"/>
</dbReference>
<sequence>MVEAGLWCCWWSWGGVSSETGVSGGSAGGVASGEQSGGGYIGSGYGDSNGNAGFGSLMLLLKVVVKVMGSLEPMGLPVLRLGMVAMVRKQGRLINSELRRLSTFQPSSSS</sequence>
<evidence type="ECO:0000313" key="2">
    <source>
        <dbReference type="EMBL" id="ERM95548.1"/>
    </source>
</evidence>
<name>W1NJ47_AMBTC</name>
<protein>
    <submittedName>
        <fullName evidence="2">Uncharacterized protein</fullName>
    </submittedName>
</protein>